<dbReference type="PANTHER" id="PTHR43484">
    <property type="match status" value="1"/>
</dbReference>
<evidence type="ECO:0000259" key="9">
    <source>
        <dbReference type="Pfam" id="PF01052"/>
    </source>
</evidence>
<comment type="similarity">
    <text evidence="1 7">Belongs to the FliN/MopA/SpaO family.</text>
</comment>
<dbReference type="InterPro" id="IPR001172">
    <property type="entry name" value="FliN_T3SS_HrcQb"/>
</dbReference>
<evidence type="ECO:0000313" key="11">
    <source>
        <dbReference type="Proteomes" id="UP000218767"/>
    </source>
</evidence>
<dbReference type="InterPro" id="IPR051469">
    <property type="entry name" value="FliN/MopA/SpaO"/>
</dbReference>
<dbReference type="Pfam" id="PF01052">
    <property type="entry name" value="FliMN_C"/>
    <property type="match status" value="1"/>
</dbReference>
<dbReference type="Gene3D" id="2.30.330.10">
    <property type="entry name" value="SpoA-like"/>
    <property type="match status" value="1"/>
</dbReference>
<keyword evidence="6 7" id="KW-0472">Membrane</keyword>
<organism evidence="10 11">
    <name type="scientific">SAR86 cluster bacterium</name>
    <dbReference type="NCBI Taxonomy" id="2030880"/>
    <lineage>
        <taxon>Bacteria</taxon>
        <taxon>Pseudomonadati</taxon>
        <taxon>Pseudomonadota</taxon>
        <taxon>Gammaproteobacteria</taxon>
        <taxon>SAR86 cluster</taxon>
    </lineage>
</organism>
<protein>
    <recommendedName>
        <fullName evidence="2 7">Flagellar motor switch protein FliN</fullName>
    </recommendedName>
</protein>
<evidence type="ECO:0000256" key="5">
    <source>
        <dbReference type="ARBA" id="ARBA00022779"/>
    </source>
</evidence>
<comment type="function">
    <text evidence="7">FliN is one of three proteins (FliG, FliN, FliM) that form the rotor-mounted switch complex (C ring), located at the base of the basal body. This complex interacts with the CheY and CheZ chemotaxis proteins, in addition to contacting components of the motor that determine the direction of flagellar rotation.</text>
</comment>
<dbReference type="NCBIfam" id="TIGR02480">
    <property type="entry name" value="fliN"/>
    <property type="match status" value="1"/>
</dbReference>
<accession>A0A2A4XHS6</accession>
<dbReference type="Proteomes" id="UP000218767">
    <property type="component" value="Unassembled WGS sequence"/>
</dbReference>
<name>A0A2A4XHS6_9GAMM</name>
<keyword evidence="7" id="KW-0975">Bacterial flagellum</keyword>
<feature type="region of interest" description="Disordered" evidence="8">
    <location>
        <begin position="1"/>
        <end position="44"/>
    </location>
</feature>
<evidence type="ECO:0000313" key="10">
    <source>
        <dbReference type="EMBL" id="PCI81627.1"/>
    </source>
</evidence>
<evidence type="ECO:0000256" key="3">
    <source>
        <dbReference type="ARBA" id="ARBA00022475"/>
    </source>
</evidence>
<dbReference type="SUPFAM" id="SSF101801">
    <property type="entry name" value="Surface presentation of antigens (SPOA)"/>
    <property type="match status" value="1"/>
</dbReference>
<comment type="caution">
    <text evidence="10">The sequence shown here is derived from an EMBL/GenBank/DDBJ whole genome shotgun (WGS) entry which is preliminary data.</text>
</comment>
<keyword evidence="4 7" id="KW-0145">Chemotaxis</keyword>
<dbReference type="GO" id="GO:0006935">
    <property type="term" value="P:chemotaxis"/>
    <property type="evidence" value="ECO:0007669"/>
    <property type="project" value="UniProtKB-KW"/>
</dbReference>
<dbReference type="InterPro" id="IPR036429">
    <property type="entry name" value="SpoA-like_sf"/>
</dbReference>
<dbReference type="InterPro" id="IPR012826">
    <property type="entry name" value="FliN"/>
</dbReference>
<dbReference type="GO" id="GO:0009425">
    <property type="term" value="C:bacterial-type flagellum basal body"/>
    <property type="evidence" value="ECO:0007669"/>
    <property type="project" value="UniProtKB-SubCell"/>
</dbReference>
<dbReference type="PANTHER" id="PTHR43484:SF1">
    <property type="entry name" value="FLAGELLAR MOTOR SWITCH PROTEIN FLIN"/>
    <property type="match status" value="1"/>
</dbReference>
<reference evidence="11" key="1">
    <citation type="submission" date="2017-08" db="EMBL/GenBank/DDBJ databases">
        <title>A dynamic microbial community with high functional redundancy inhabits the cold, oxic subseafloor aquifer.</title>
        <authorList>
            <person name="Tully B.J."/>
            <person name="Wheat C.G."/>
            <person name="Glazer B.T."/>
            <person name="Huber J.A."/>
        </authorList>
    </citation>
    <scope>NUCLEOTIDE SEQUENCE [LARGE SCALE GENOMIC DNA]</scope>
</reference>
<keyword evidence="5 7" id="KW-0283">Flagellar rotation</keyword>
<evidence type="ECO:0000256" key="8">
    <source>
        <dbReference type="SAM" id="MobiDB-lite"/>
    </source>
</evidence>
<evidence type="ECO:0000256" key="4">
    <source>
        <dbReference type="ARBA" id="ARBA00022500"/>
    </source>
</evidence>
<dbReference type="EMBL" id="NVUL01000004">
    <property type="protein sequence ID" value="PCI81627.1"/>
    <property type="molecule type" value="Genomic_DNA"/>
</dbReference>
<proteinExistence type="inferred from homology"/>
<dbReference type="GO" id="GO:0005886">
    <property type="term" value="C:plasma membrane"/>
    <property type="evidence" value="ECO:0007669"/>
    <property type="project" value="UniProtKB-SubCell"/>
</dbReference>
<feature type="domain" description="Flagellar motor switch protein FliN-like C-terminal" evidence="9">
    <location>
        <begin position="63"/>
        <end position="133"/>
    </location>
</feature>
<dbReference type="PRINTS" id="PR00956">
    <property type="entry name" value="FLGMOTORFLIN"/>
</dbReference>
<evidence type="ECO:0000256" key="7">
    <source>
        <dbReference type="RuleBase" id="RU362074"/>
    </source>
</evidence>
<keyword evidence="10" id="KW-0966">Cell projection</keyword>
<keyword evidence="10" id="KW-0969">Cilium</keyword>
<evidence type="ECO:0000256" key="1">
    <source>
        <dbReference type="ARBA" id="ARBA00009226"/>
    </source>
</evidence>
<dbReference type="GO" id="GO:0071973">
    <property type="term" value="P:bacterial-type flagellum-dependent cell motility"/>
    <property type="evidence" value="ECO:0007669"/>
    <property type="project" value="UniProtKB-UniRule"/>
</dbReference>
<gene>
    <name evidence="10" type="primary">fliN</name>
    <name evidence="10" type="ORF">COB20_01355</name>
</gene>
<dbReference type="AlphaFoldDB" id="A0A2A4XHS6"/>
<dbReference type="InterPro" id="IPR001543">
    <property type="entry name" value="FliN-like_C"/>
</dbReference>
<dbReference type="GO" id="GO:0003774">
    <property type="term" value="F:cytoskeletal motor activity"/>
    <property type="evidence" value="ECO:0007669"/>
    <property type="project" value="UniProtKB-UniRule"/>
</dbReference>
<keyword evidence="3 7" id="KW-1003">Cell membrane</keyword>
<evidence type="ECO:0000256" key="2">
    <source>
        <dbReference type="ARBA" id="ARBA00021897"/>
    </source>
</evidence>
<sequence>MSEEENQTDSTENVAGENAAEDAVASEGPKPENASNQITDSGKPDTAEIIAKSISGKDVNIDALLKVPVSLAIEVGRTKLNLNDLLGTREGSVIELDRHLDEPLDILVNGALIAHGIVVLANEKFGLQITDIISLEERARSL</sequence>
<keyword evidence="10" id="KW-0282">Flagellum</keyword>
<evidence type="ECO:0000256" key="6">
    <source>
        <dbReference type="ARBA" id="ARBA00023136"/>
    </source>
</evidence>
<comment type="subcellular location">
    <subcellularLocation>
        <location evidence="7">Cell membrane</location>
        <topology evidence="7">Peripheral membrane protein</topology>
        <orientation evidence="7">Cytoplasmic side</orientation>
    </subcellularLocation>
    <subcellularLocation>
        <location evidence="7">Bacterial flagellum basal body</location>
    </subcellularLocation>
</comment>